<evidence type="ECO:0000259" key="9">
    <source>
        <dbReference type="PROSITE" id="PS50103"/>
    </source>
</evidence>
<dbReference type="SUPFAM" id="SSF57850">
    <property type="entry name" value="RING/U-box"/>
    <property type="match status" value="1"/>
</dbReference>
<comment type="caution">
    <text evidence="10">The sequence shown here is derived from an EMBL/GenBank/DDBJ whole genome shotgun (WGS) entry which is preliminary data.</text>
</comment>
<feature type="zinc finger region" description="C3H1-type" evidence="6">
    <location>
        <begin position="1"/>
        <end position="23"/>
    </location>
</feature>
<feature type="non-terminal residue" evidence="10">
    <location>
        <position position="217"/>
    </location>
</feature>
<evidence type="ECO:0000256" key="1">
    <source>
        <dbReference type="ARBA" id="ARBA00022679"/>
    </source>
</evidence>
<dbReference type="InterPro" id="IPR045072">
    <property type="entry name" value="MKRN-like"/>
</dbReference>
<dbReference type="PROSITE" id="PS50089">
    <property type="entry name" value="ZF_RING_2"/>
    <property type="match status" value="1"/>
</dbReference>
<dbReference type="InterPro" id="IPR041367">
    <property type="entry name" value="Znf-CCCH_4"/>
</dbReference>
<evidence type="ECO:0000256" key="5">
    <source>
        <dbReference type="ARBA" id="ARBA00022833"/>
    </source>
</evidence>
<keyword evidence="2 6" id="KW-0479">Metal-binding</keyword>
<reference evidence="10" key="1">
    <citation type="journal article" date="2020" name="Nat. Commun.">
        <title>Large-scale genome sequencing of mycorrhizal fungi provides insights into the early evolution of symbiotic traits.</title>
        <authorList>
            <person name="Miyauchi S."/>
            <person name="Kiss E."/>
            <person name="Kuo A."/>
            <person name="Drula E."/>
            <person name="Kohler A."/>
            <person name="Sanchez-Garcia M."/>
            <person name="Morin E."/>
            <person name="Andreopoulos B."/>
            <person name="Barry K.W."/>
            <person name="Bonito G."/>
            <person name="Buee M."/>
            <person name="Carver A."/>
            <person name="Chen C."/>
            <person name="Cichocki N."/>
            <person name="Clum A."/>
            <person name="Culley D."/>
            <person name="Crous P.W."/>
            <person name="Fauchery L."/>
            <person name="Girlanda M."/>
            <person name="Hayes R.D."/>
            <person name="Keri Z."/>
            <person name="LaButti K."/>
            <person name="Lipzen A."/>
            <person name="Lombard V."/>
            <person name="Magnuson J."/>
            <person name="Maillard F."/>
            <person name="Murat C."/>
            <person name="Nolan M."/>
            <person name="Ohm R.A."/>
            <person name="Pangilinan J."/>
            <person name="Pereira M.F."/>
            <person name="Perotto S."/>
            <person name="Peter M."/>
            <person name="Pfister S."/>
            <person name="Riley R."/>
            <person name="Sitrit Y."/>
            <person name="Stielow J.B."/>
            <person name="Szollosi G."/>
            <person name="Zifcakova L."/>
            <person name="Stursova M."/>
            <person name="Spatafora J.W."/>
            <person name="Tedersoo L."/>
            <person name="Vaario L.M."/>
            <person name="Yamada A."/>
            <person name="Yan M."/>
            <person name="Wang P."/>
            <person name="Xu J."/>
            <person name="Bruns T."/>
            <person name="Baldrian P."/>
            <person name="Vilgalys R."/>
            <person name="Dunand C."/>
            <person name="Henrissat B."/>
            <person name="Grigoriev I.V."/>
            <person name="Hibbett D."/>
            <person name="Nagy L.G."/>
            <person name="Martin F.M."/>
        </authorList>
    </citation>
    <scope>NUCLEOTIDE SEQUENCE</scope>
    <source>
        <strain evidence="10">UP504</strain>
    </source>
</reference>
<name>A0A9P6DY01_9AGAM</name>
<organism evidence="10 11">
    <name type="scientific">Hydnum rufescens UP504</name>
    <dbReference type="NCBI Taxonomy" id="1448309"/>
    <lineage>
        <taxon>Eukaryota</taxon>
        <taxon>Fungi</taxon>
        <taxon>Dikarya</taxon>
        <taxon>Basidiomycota</taxon>
        <taxon>Agaricomycotina</taxon>
        <taxon>Agaricomycetes</taxon>
        <taxon>Cantharellales</taxon>
        <taxon>Hydnaceae</taxon>
        <taxon>Hydnum</taxon>
    </lineage>
</organism>
<dbReference type="InterPro" id="IPR001841">
    <property type="entry name" value="Znf_RING"/>
</dbReference>
<dbReference type="Gene3D" id="3.30.40.10">
    <property type="entry name" value="Zinc/RING finger domain, C3HC4 (zinc finger)"/>
    <property type="match status" value="1"/>
</dbReference>
<dbReference type="GO" id="GO:0061630">
    <property type="term" value="F:ubiquitin protein ligase activity"/>
    <property type="evidence" value="ECO:0007669"/>
    <property type="project" value="UniProtKB-EC"/>
</dbReference>
<dbReference type="Pfam" id="PF18044">
    <property type="entry name" value="zf-CCCH_4"/>
    <property type="match status" value="1"/>
</dbReference>
<evidence type="ECO:0000256" key="7">
    <source>
        <dbReference type="SAM" id="MobiDB-lite"/>
    </source>
</evidence>
<dbReference type="InterPro" id="IPR036855">
    <property type="entry name" value="Znf_CCCH_sf"/>
</dbReference>
<proteinExistence type="predicted"/>
<dbReference type="OrthoDB" id="250836at2759"/>
<dbReference type="Pfam" id="PF14608">
    <property type="entry name" value="zf-CCCH_2"/>
    <property type="match status" value="2"/>
</dbReference>
<feature type="domain" description="C3H1-type" evidence="9">
    <location>
        <begin position="173"/>
        <end position="205"/>
    </location>
</feature>
<dbReference type="Proteomes" id="UP000886523">
    <property type="component" value="Unassembled WGS sequence"/>
</dbReference>
<dbReference type="Pfam" id="PF00097">
    <property type="entry name" value="zf-C3HC4"/>
    <property type="match status" value="1"/>
</dbReference>
<keyword evidence="11" id="KW-1185">Reference proteome</keyword>
<accession>A0A9P6DY01</accession>
<dbReference type="InterPro" id="IPR018957">
    <property type="entry name" value="Znf_C3HC4_RING-type"/>
</dbReference>
<keyword evidence="4 6" id="KW-0863">Zinc-finger</keyword>
<evidence type="ECO:0008006" key="12">
    <source>
        <dbReference type="Google" id="ProtNLM"/>
    </source>
</evidence>
<evidence type="ECO:0000256" key="2">
    <source>
        <dbReference type="ARBA" id="ARBA00022723"/>
    </source>
</evidence>
<dbReference type="PROSITE" id="PS00518">
    <property type="entry name" value="ZF_RING_1"/>
    <property type="match status" value="1"/>
</dbReference>
<dbReference type="AlphaFoldDB" id="A0A9P6DY01"/>
<sequence>CRFYNTSRGCLRGDSCRYRHIGTPGAAPKPAPTQRNTPCKFYAAGGCNRGDSCFFKHGSEPSPLRTSGPSKEASLPTAPRIDKPEENAYACVICFDEKPISYGLLEGCSHSFCLECIRAWRAAGDKDHSVIMSGVIKTCPACRAPSSFITPSTNFYPSGHPMKIRTIEGYKANLAKIPCKYFIRRRGPNRYCPFGRDCFYQHQNVDGTPYVFEHGAE</sequence>
<dbReference type="InterPro" id="IPR000571">
    <property type="entry name" value="Znf_CCCH"/>
</dbReference>
<dbReference type="SMART" id="SM00356">
    <property type="entry name" value="ZnF_C3H1"/>
    <property type="match status" value="3"/>
</dbReference>
<dbReference type="InterPro" id="IPR017907">
    <property type="entry name" value="Znf_RING_CS"/>
</dbReference>
<feature type="region of interest" description="Disordered" evidence="7">
    <location>
        <begin position="60"/>
        <end position="79"/>
    </location>
</feature>
<dbReference type="GO" id="GO:0000209">
    <property type="term" value="P:protein polyubiquitination"/>
    <property type="evidence" value="ECO:0007669"/>
    <property type="project" value="InterPro"/>
</dbReference>
<evidence type="ECO:0000256" key="4">
    <source>
        <dbReference type="ARBA" id="ARBA00022771"/>
    </source>
</evidence>
<protein>
    <recommendedName>
        <fullName evidence="12">RING-type E3 ubiquitin transferase</fullName>
    </recommendedName>
</protein>
<dbReference type="EMBL" id="MU128928">
    <property type="protein sequence ID" value="KAF9517972.1"/>
    <property type="molecule type" value="Genomic_DNA"/>
</dbReference>
<dbReference type="PANTHER" id="PTHR11224:SF10">
    <property type="entry name" value="IP09428P-RELATED"/>
    <property type="match status" value="1"/>
</dbReference>
<feature type="zinc finger region" description="C3H1-type" evidence="6">
    <location>
        <begin position="33"/>
        <end position="60"/>
    </location>
</feature>
<dbReference type="GO" id="GO:0008270">
    <property type="term" value="F:zinc ion binding"/>
    <property type="evidence" value="ECO:0007669"/>
    <property type="project" value="UniProtKB-KW"/>
</dbReference>
<keyword evidence="1" id="KW-0808">Transferase</keyword>
<feature type="domain" description="RING-type" evidence="8">
    <location>
        <begin position="91"/>
        <end position="143"/>
    </location>
</feature>
<feature type="domain" description="C3H1-type" evidence="9">
    <location>
        <begin position="1"/>
        <end position="23"/>
    </location>
</feature>
<evidence type="ECO:0000259" key="8">
    <source>
        <dbReference type="PROSITE" id="PS50089"/>
    </source>
</evidence>
<dbReference type="PROSITE" id="PS50103">
    <property type="entry name" value="ZF_C3H1"/>
    <property type="match status" value="3"/>
</dbReference>
<evidence type="ECO:0000313" key="11">
    <source>
        <dbReference type="Proteomes" id="UP000886523"/>
    </source>
</evidence>
<keyword evidence="5 6" id="KW-0862">Zinc</keyword>
<evidence type="ECO:0000256" key="6">
    <source>
        <dbReference type="PROSITE-ProRule" id="PRU00723"/>
    </source>
</evidence>
<dbReference type="PANTHER" id="PTHR11224">
    <property type="entry name" value="MAKORIN-RELATED"/>
    <property type="match status" value="1"/>
</dbReference>
<keyword evidence="3" id="KW-0677">Repeat</keyword>
<dbReference type="SMART" id="SM00184">
    <property type="entry name" value="RING"/>
    <property type="match status" value="1"/>
</dbReference>
<dbReference type="SUPFAM" id="SSF90229">
    <property type="entry name" value="CCCH zinc finger"/>
    <property type="match status" value="1"/>
</dbReference>
<gene>
    <name evidence="10" type="ORF">BS47DRAFT_1257741</name>
</gene>
<evidence type="ECO:0000256" key="3">
    <source>
        <dbReference type="ARBA" id="ARBA00022737"/>
    </source>
</evidence>
<dbReference type="Gene3D" id="3.30.1370.210">
    <property type="match status" value="1"/>
</dbReference>
<feature type="zinc finger region" description="C3H1-type" evidence="6">
    <location>
        <begin position="173"/>
        <end position="205"/>
    </location>
</feature>
<dbReference type="InterPro" id="IPR013083">
    <property type="entry name" value="Znf_RING/FYVE/PHD"/>
</dbReference>
<feature type="non-terminal residue" evidence="10">
    <location>
        <position position="1"/>
    </location>
</feature>
<evidence type="ECO:0000313" key="10">
    <source>
        <dbReference type="EMBL" id="KAF9517972.1"/>
    </source>
</evidence>
<feature type="domain" description="C3H1-type" evidence="9">
    <location>
        <begin position="33"/>
        <end position="60"/>
    </location>
</feature>